<dbReference type="Proteomes" id="UP000327013">
    <property type="component" value="Chromosome 7"/>
</dbReference>
<name>A0A5N6RL11_9ROSI</name>
<feature type="domain" description="DC1" evidence="3">
    <location>
        <begin position="126"/>
        <end position="175"/>
    </location>
</feature>
<reference evidence="4 5" key="1">
    <citation type="submission" date="2019-06" db="EMBL/GenBank/DDBJ databases">
        <title>A chromosomal-level reference genome of Carpinus fangiana (Coryloideae, Betulaceae).</title>
        <authorList>
            <person name="Yang X."/>
            <person name="Wang Z."/>
            <person name="Zhang L."/>
            <person name="Hao G."/>
            <person name="Liu J."/>
            <person name="Yang Y."/>
        </authorList>
    </citation>
    <scope>NUCLEOTIDE SEQUENCE [LARGE SCALE GENOMIC DNA]</scope>
    <source>
        <strain evidence="4">Cfa_2016G</strain>
        <tissue evidence="4">Leaf</tissue>
    </source>
</reference>
<feature type="domain" description="DC1" evidence="3">
    <location>
        <begin position="222"/>
        <end position="271"/>
    </location>
</feature>
<evidence type="ECO:0000313" key="5">
    <source>
        <dbReference type="Proteomes" id="UP000327013"/>
    </source>
</evidence>
<feature type="coiled-coil region" evidence="2">
    <location>
        <begin position="631"/>
        <end position="658"/>
    </location>
</feature>
<feature type="domain" description="DC1" evidence="3">
    <location>
        <begin position="6"/>
        <end position="57"/>
    </location>
</feature>
<evidence type="ECO:0000256" key="2">
    <source>
        <dbReference type="SAM" id="Coils"/>
    </source>
</evidence>
<accession>A0A5N6RL11</accession>
<organism evidence="4 5">
    <name type="scientific">Carpinus fangiana</name>
    <dbReference type="NCBI Taxonomy" id="176857"/>
    <lineage>
        <taxon>Eukaryota</taxon>
        <taxon>Viridiplantae</taxon>
        <taxon>Streptophyta</taxon>
        <taxon>Embryophyta</taxon>
        <taxon>Tracheophyta</taxon>
        <taxon>Spermatophyta</taxon>
        <taxon>Magnoliopsida</taxon>
        <taxon>eudicotyledons</taxon>
        <taxon>Gunneridae</taxon>
        <taxon>Pentapetalae</taxon>
        <taxon>rosids</taxon>
        <taxon>fabids</taxon>
        <taxon>Fagales</taxon>
        <taxon>Betulaceae</taxon>
        <taxon>Carpinus</taxon>
    </lineage>
</organism>
<evidence type="ECO:0000256" key="1">
    <source>
        <dbReference type="ARBA" id="ARBA00022737"/>
    </source>
</evidence>
<dbReference type="PANTHER" id="PTHR46288">
    <property type="entry name" value="PHORBOL-ESTER/DAG-TYPE DOMAIN-CONTAINING PROTEIN"/>
    <property type="match status" value="1"/>
</dbReference>
<gene>
    <name evidence="4" type="ORF">FH972_016894</name>
</gene>
<dbReference type="AlphaFoldDB" id="A0A5N6RL11"/>
<dbReference type="Pfam" id="PF03107">
    <property type="entry name" value="C1_2"/>
    <property type="match status" value="4"/>
</dbReference>
<dbReference type="EMBL" id="CM017327">
    <property type="protein sequence ID" value="KAE8098860.1"/>
    <property type="molecule type" value="Genomic_DNA"/>
</dbReference>
<dbReference type="OrthoDB" id="1884766at2759"/>
<evidence type="ECO:0000313" key="4">
    <source>
        <dbReference type="EMBL" id="KAE8098860.1"/>
    </source>
</evidence>
<sequence>MEINHFSHDHPLSLIRSEEKLRRKYRKNIICNGCEKLCTFPLYACAECSFYLHKSCAELPEEFQSPFHSHPLTLVFDVDISFACQACFKRCNGIHFHCEVCKIDLDVDCALLKPTVEEGSKQLQHFTHSHPLALVGLEEDIEVTRRVKCLVCGEHCLGPCYGCEPCGVFLHQPCAEFAYPPEIEHYIHPCPLALQTRAFCQREFAVLHESCASVSPKIYDLLHPQHPLTLVVRTTEEYTTQEGFRCNVCCDGCNDLTYRCAPCNFNLHQRCCGLLPTIKYEGHRHLLLYVEKIIDLEELDRTLAPRDEPFVEGNFLGLGGFETVMDSSRLDSYDNEMGQSSKEKTTGVHARVVVRWLKGEYGDVDLKTPEGKIAGKVISKRQEVNKICKTEVEKVEVRHHLPLSDHLLNIFSQICQKEEAQAIEVSSDLGEEEAEVITGVTSSRRSGPFTKEELEELEDILLTKEVETSSAGKISFDEQDSLDISIYWDKEYKELLQKLDSRRDKDYMVYCEEKEELVKFRDYLVPESLVPILESLFAKYGDVSVDTKSPRVKLFLFVILCRTIDNMCKTRVLDISEGQLIKWGKYLKALQSAGFKIQFAMDRLHRVVRAYIGLQLKEGVTKNRSYLDEEIGKKSDEVEKIEEKLEALKVRRKQISEESVRKSRTAEEYLREATKLKWRKAGEGLQPNKLS</sequence>
<proteinExistence type="predicted"/>
<keyword evidence="5" id="KW-1185">Reference proteome</keyword>
<keyword evidence="2" id="KW-0175">Coiled coil</keyword>
<dbReference type="InterPro" id="IPR046349">
    <property type="entry name" value="C1-like_sf"/>
</dbReference>
<dbReference type="PANTHER" id="PTHR46288:SF27">
    <property type="entry name" value="CYSTEINE_HISTIDINE-RICH C1 DOMAIN FAMILY PROTEIN"/>
    <property type="match status" value="1"/>
</dbReference>
<evidence type="ECO:0000259" key="3">
    <source>
        <dbReference type="Pfam" id="PF03107"/>
    </source>
</evidence>
<keyword evidence="1" id="KW-0677">Repeat</keyword>
<dbReference type="InterPro" id="IPR004146">
    <property type="entry name" value="DC1"/>
</dbReference>
<dbReference type="SUPFAM" id="SSF57889">
    <property type="entry name" value="Cysteine-rich domain"/>
    <property type="match status" value="3"/>
</dbReference>
<feature type="domain" description="DC1" evidence="3">
    <location>
        <begin position="66"/>
        <end position="110"/>
    </location>
</feature>
<protein>
    <recommendedName>
        <fullName evidence="3">DC1 domain-containing protein</fullName>
    </recommendedName>
</protein>